<keyword evidence="1" id="KW-0813">Transport</keyword>
<feature type="transmembrane region" description="Helical" evidence="7">
    <location>
        <begin position="335"/>
        <end position="356"/>
    </location>
</feature>
<organism evidence="9 10">
    <name type="scientific">Drosophila simulans</name>
    <name type="common">Fruit fly</name>
    <dbReference type="NCBI Taxonomy" id="7240"/>
    <lineage>
        <taxon>Eukaryota</taxon>
        <taxon>Metazoa</taxon>
        <taxon>Ecdysozoa</taxon>
        <taxon>Arthropoda</taxon>
        <taxon>Hexapoda</taxon>
        <taxon>Insecta</taxon>
        <taxon>Pterygota</taxon>
        <taxon>Neoptera</taxon>
        <taxon>Endopterygota</taxon>
        <taxon>Diptera</taxon>
        <taxon>Brachycera</taxon>
        <taxon>Muscomorpha</taxon>
        <taxon>Ephydroidea</taxon>
        <taxon>Drosophilidae</taxon>
        <taxon>Drosophila</taxon>
        <taxon>Sophophora</taxon>
    </lineage>
</organism>
<evidence type="ECO:0000256" key="5">
    <source>
        <dbReference type="ARBA" id="ARBA00022989"/>
    </source>
</evidence>
<evidence type="ECO:0000256" key="6">
    <source>
        <dbReference type="ARBA" id="ARBA00023136"/>
    </source>
</evidence>
<dbReference type="OrthoDB" id="6500128at2759"/>
<keyword evidence="4" id="KW-0067">ATP-binding</keyword>
<evidence type="ECO:0000256" key="3">
    <source>
        <dbReference type="ARBA" id="ARBA00022741"/>
    </source>
</evidence>
<keyword evidence="10" id="KW-1185">Reference proteome</keyword>
<feature type="transmembrane region" description="Helical" evidence="7">
    <location>
        <begin position="129"/>
        <end position="152"/>
    </location>
</feature>
<dbReference type="PROSITE" id="PS50929">
    <property type="entry name" value="ABC_TM1F"/>
    <property type="match status" value="1"/>
</dbReference>
<evidence type="ECO:0000256" key="4">
    <source>
        <dbReference type="ARBA" id="ARBA00022840"/>
    </source>
</evidence>
<keyword evidence="3" id="KW-0547">Nucleotide-binding</keyword>
<dbReference type="SUPFAM" id="SSF90123">
    <property type="entry name" value="ABC transporter transmembrane region"/>
    <property type="match status" value="1"/>
</dbReference>
<keyword evidence="5 7" id="KW-1133">Transmembrane helix</keyword>
<dbReference type="Proteomes" id="UP000000304">
    <property type="component" value="Chromosome 2L"/>
</dbReference>
<dbReference type="FunFam" id="1.20.1560.10:FF:000026">
    <property type="entry name" value="Multidrug resistance-associated protein lethal(2)03659"/>
    <property type="match status" value="1"/>
</dbReference>
<evidence type="ECO:0000256" key="7">
    <source>
        <dbReference type="SAM" id="Phobius"/>
    </source>
</evidence>
<sequence length="558" mass="62498">MQSLKTADLPENPREHCNFVSAACFWYTMPTFIKGRKRTLDTKDLYRALKEHKSETLGNKLCASWELELEKTKGKPNLLRALLRVFGWYFALLGLVLFLLELGLRTLQPIFLLKLIAYYTHGSESIESAYYYAAGVILCSALNVIIMHPYMLGTMHVGLKMRVGMCSMIYRKALRLSKSALGDTTAGHVVNLMSNDVGRLDLATIFVHYLWVGPLETLFITYLMYREIGIAAVFGVAFMLLFIPLQAYLGKRTSVLRLRTALRTDERVRMMNEIISGIQVIKMYAWELPFEYMVAFARKKEINAIRHVSYIRGILLSFIIFLTRVSIFLSLVGYVLLGTFLTPEVAFLITAYYNILRTTMTVFFPQGISQMAETLVSIKRVQKYMQSDETNVMDMSVDLTEDFQGSNQETVHADGDEERDEAEDKLLGPPIATINENAKLSEAGISISGLMAKWDVNSPDYSLNGVNLRVQPGTMLGIVGRTGSGKSSLIQAILGELPAESGEIKVNGSMSYASQEPWLFSGTVDKIFSLASLWIVVDTLRCKGVCPGARFRAAPVQG</sequence>
<dbReference type="PANTHER" id="PTHR24223:SF448">
    <property type="entry name" value="FI20146P1-RELATED"/>
    <property type="match status" value="1"/>
</dbReference>
<evidence type="ECO:0000259" key="8">
    <source>
        <dbReference type="PROSITE" id="PS50929"/>
    </source>
</evidence>
<evidence type="ECO:0000256" key="1">
    <source>
        <dbReference type="ARBA" id="ARBA00022448"/>
    </source>
</evidence>
<evidence type="ECO:0000313" key="10">
    <source>
        <dbReference type="Proteomes" id="UP000000304"/>
    </source>
</evidence>
<dbReference type="EMBL" id="CM000361">
    <property type="protein sequence ID" value="EDX04223.1"/>
    <property type="molecule type" value="Genomic_DNA"/>
</dbReference>
<dbReference type="SUPFAM" id="SSF52540">
    <property type="entry name" value="P-loop containing nucleoside triphosphate hydrolases"/>
    <property type="match status" value="1"/>
</dbReference>
<dbReference type="InterPro" id="IPR011527">
    <property type="entry name" value="ABC1_TM_dom"/>
</dbReference>
<evidence type="ECO:0000256" key="2">
    <source>
        <dbReference type="ARBA" id="ARBA00022692"/>
    </source>
</evidence>
<dbReference type="HOGENOM" id="CLU_000604_27_14_1"/>
<dbReference type="GO" id="GO:0140359">
    <property type="term" value="F:ABC-type transporter activity"/>
    <property type="evidence" value="ECO:0007669"/>
    <property type="project" value="InterPro"/>
</dbReference>
<dbReference type="InterPro" id="IPR027417">
    <property type="entry name" value="P-loop_NTPase"/>
</dbReference>
<dbReference type="AlphaFoldDB" id="B4Q6R4"/>
<feature type="domain" description="ABC transmembrane type-1" evidence="8">
    <location>
        <begin position="92"/>
        <end position="372"/>
    </location>
</feature>
<dbReference type="OMA" id="RIAFCTI"/>
<gene>
    <name evidence="9" type="primary">Dsim\GD22415</name>
    <name evidence="9" type="ORF">Dsim_GD22415</name>
</gene>
<dbReference type="Pfam" id="PF00664">
    <property type="entry name" value="ABC_membrane"/>
    <property type="match status" value="1"/>
</dbReference>
<feature type="transmembrane region" description="Helical" evidence="7">
    <location>
        <begin position="228"/>
        <end position="249"/>
    </location>
</feature>
<dbReference type="GO" id="GO:0016887">
    <property type="term" value="F:ATP hydrolysis activity"/>
    <property type="evidence" value="ECO:0007669"/>
    <property type="project" value="InterPro"/>
</dbReference>
<dbReference type="InterPro" id="IPR036640">
    <property type="entry name" value="ABC1_TM_sf"/>
</dbReference>
<dbReference type="InterPro" id="IPR050173">
    <property type="entry name" value="ABC_transporter_C-like"/>
</dbReference>
<feature type="transmembrane region" description="Helical" evidence="7">
    <location>
        <begin position="81"/>
        <end position="100"/>
    </location>
</feature>
<dbReference type="SMR" id="B4Q6R4"/>
<protein>
    <submittedName>
        <fullName evidence="9">GD22415</fullName>
    </submittedName>
</protein>
<dbReference type="STRING" id="7240.B4Q6R4"/>
<dbReference type="InterPro" id="IPR003439">
    <property type="entry name" value="ABC_transporter-like_ATP-bd"/>
</dbReference>
<name>B4Q6R4_DROSI</name>
<keyword evidence="2 7" id="KW-0812">Transmembrane</keyword>
<dbReference type="PhylomeDB" id="B4Q6R4"/>
<proteinExistence type="predicted"/>
<dbReference type="GO" id="GO:0016020">
    <property type="term" value="C:membrane"/>
    <property type="evidence" value="ECO:0007669"/>
    <property type="project" value="InterPro"/>
</dbReference>
<reference evidence="9 10" key="1">
    <citation type="journal article" date="2007" name="Nature">
        <title>Evolution of genes and genomes on the Drosophila phylogeny.</title>
        <authorList>
            <consortium name="Drosophila 12 Genomes Consortium"/>
            <person name="Clark A.G."/>
            <person name="Eisen M.B."/>
            <person name="Smith D.R."/>
            <person name="Bergman C.M."/>
            <person name="Oliver B."/>
            <person name="Markow T.A."/>
            <person name="Kaufman T.C."/>
            <person name="Kellis M."/>
            <person name="Gelbart W."/>
            <person name="Iyer V.N."/>
            <person name="Pollard D.A."/>
            <person name="Sackton T.B."/>
            <person name="Larracuente A.M."/>
            <person name="Singh N.D."/>
            <person name="Abad J.P."/>
            <person name="Abt D.N."/>
            <person name="Adryan B."/>
            <person name="Aguade M."/>
            <person name="Akashi H."/>
            <person name="Anderson W.W."/>
            <person name="Aquadro C.F."/>
            <person name="Ardell D.H."/>
            <person name="Arguello R."/>
            <person name="Artieri C.G."/>
            <person name="Barbash D.A."/>
            <person name="Barker D."/>
            <person name="Barsanti P."/>
            <person name="Batterham P."/>
            <person name="Batzoglou S."/>
            <person name="Begun D."/>
            <person name="Bhutkar A."/>
            <person name="Blanco E."/>
            <person name="Bosak S.A."/>
            <person name="Bradley R.K."/>
            <person name="Brand A.D."/>
            <person name="Brent M.R."/>
            <person name="Brooks A.N."/>
            <person name="Brown R.H."/>
            <person name="Butlin R.K."/>
            <person name="Caggese C."/>
            <person name="Calvi B.R."/>
            <person name="Bernardo de Carvalho A."/>
            <person name="Caspi A."/>
            <person name="Castrezana S."/>
            <person name="Celniker S.E."/>
            <person name="Chang J.L."/>
            <person name="Chapple C."/>
            <person name="Chatterji S."/>
            <person name="Chinwalla A."/>
            <person name="Civetta A."/>
            <person name="Clifton S.W."/>
            <person name="Comeron J.M."/>
            <person name="Costello J.C."/>
            <person name="Coyne J.A."/>
            <person name="Daub J."/>
            <person name="David R.G."/>
            <person name="Delcher A.L."/>
            <person name="Delehaunty K."/>
            <person name="Do C.B."/>
            <person name="Ebling H."/>
            <person name="Edwards K."/>
            <person name="Eickbush T."/>
            <person name="Evans J.D."/>
            <person name="Filipski A."/>
            <person name="Findeiss S."/>
            <person name="Freyhult E."/>
            <person name="Fulton L."/>
            <person name="Fulton R."/>
            <person name="Garcia A.C."/>
            <person name="Gardiner A."/>
            <person name="Garfield D.A."/>
            <person name="Garvin B.E."/>
            <person name="Gibson G."/>
            <person name="Gilbert D."/>
            <person name="Gnerre S."/>
            <person name="Godfrey J."/>
            <person name="Good R."/>
            <person name="Gotea V."/>
            <person name="Gravely B."/>
            <person name="Greenberg A.J."/>
            <person name="Griffiths-Jones S."/>
            <person name="Gross S."/>
            <person name="Guigo R."/>
            <person name="Gustafson E.A."/>
            <person name="Haerty W."/>
            <person name="Hahn M.W."/>
            <person name="Halligan D.L."/>
            <person name="Halpern A.L."/>
            <person name="Halter G.M."/>
            <person name="Han M.V."/>
            <person name="Heger A."/>
            <person name="Hillier L."/>
            <person name="Hinrichs A.S."/>
            <person name="Holmes I."/>
            <person name="Hoskins R.A."/>
            <person name="Hubisz M.J."/>
            <person name="Hultmark D."/>
            <person name="Huntley M.A."/>
            <person name="Jaffe D.B."/>
            <person name="Jagadeeshan S."/>
            <person name="Jeck W.R."/>
            <person name="Johnson J."/>
            <person name="Jones C.D."/>
            <person name="Jordan W.C."/>
            <person name="Karpen G.H."/>
            <person name="Kataoka E."/>
            <person name="Keightley P.D."/>
            <person name="Kheradpour P."/>
            <person name="Kirkness E.F."/>
            <person name="Koerich L.B."/>
            <person name="Kristiansen K."/>
            <person name="Kudrna D."/>
            <person name="Kulathinal R.J."/>
            <person name="Kumar S."/>
            <person name="Kwok R."/>
            <person name="Lander E."/>
            <person name="Langley C.H."/>
            <person name="Lapoint R."/>
            <person name="Lazzaro B.P."/>
            <person name="Lee S.J."/>
            <person name="Levesque L."/>
            <person name="Li R."/>
            <person name="Lin C.F."/>
            <person name="Lin M.F."/>
            <person name="Lindblad-Toh K."/>
            <person name="Llopart A."/>
            <person name="Long M."/>
            <person name="Low L."/>
            <person name="Lozovsky E."/>
            <person name="Lu J."/>
            <person name="Luo M."/>
            <person name="Machado C.A."/>
            <person name="Makalowski W."/>
            <person name="Marzo M."/>
            <person name="Matsuda M."/>
            <person name="Matzkin L."/>
            <person name="McAllister B."/>
            <person name="McBride C.S."/>
            <person name="McKernan B."/>
            <person name="McKernan K."/>
            <person name="Mendez-Lago M."/>
            <person name="Minx P."/>
            <person name="Mollenhauer M.U."/>
            <person name="Montooth K."/>
            <person name="Mount S.M."/>
            <person name="Mu X."/>
            <person name="Myers E."/>
            <person name="Negre B."/>
            <person name="Newfeld S."/>
            <person name="Nielsen R."/>
            <person name="Noor M.A."/>
            <person name="O'Grady P."/>
            <person name="Pachter L."/>
            <person name="Papaceit M."/>
            <person name="Parisi M.J."/>
            <person name="Parisi M."/>
            <person name="Parts L."/>
            <person name="Pedersen J.S."/>
            <person name="Pesole G."/>
            <person name="Phillippy A.M."/>
            <person name="Ponting C.P."/>
            <person name="Pop M."/>
            <person name="Porcelli D."/>
            <person name="Powell J.R."/>
            <person name="Prohaska S."/>
            <person name="Pruitt K."/>
            <person name="Puig M."/>
            <person name="Quesneville H."/>
            <person name="Ram K.R."/>
            <person name="Rand D."/>
            <person name="Rasmussen M.D."/>
            <person name="Reed L.K."/>
            <person name="Reenan R."/>
            <person name="Reily A."/>
            <person name="Remington K.A."/>
            <person name="Rieger T.T."/>
            <person name="Ritchie M.G."/>
            <person name="Robin C."/>
            <person name="Rogers Y.H."/>
            <person name="Rohde C."/>
            <person name="Rozas J."/>
            <person name="Rubenfield M.J."/>
            <person name="Ruiz A."/>
            <person name="Russo S."/>
            <person name="Salzberg S.L."/>
            <person name="Sanchez-Gracia A."/>
            <person name="Saranga D.J."/>
            <person name="Sato H."/>
            <person name="Schaeffer S.W."/>
            <person name="Schatz M.C."/>
            <person name="Schlenke T."/>
            <person name="Schwartz R."/>
            <person name="Segarra C."/>
            <person name="Singh R.S."/>
            <person name="Sirot L."/>
            <person name="Sirota M."/>
            <person name="Sisneros N.B."/>
            <person name="Smith C.D."/>
            <person name="Smith T.F."/>
            <person name="Spieth J."/>
            <person name="Stage D.E."/>
            <person name="Stark A."/>
            <person name="Stephan W."/>
            <person name="Strausberg R.L."/>
            <person name="Strempel S."/>
            <person name="Sturgill D."/>
            <person name="Sutton G."/>
            <person name="Sutton G.G."/>
            <person name="Tao W."/>
            <person name="Teichmann S."/>
            <person name="Tobari Y.N."/>
            <person name="Tomimura Y."/>
            <person name="Tsolas J.M."/>
            <person name="Valente V.L."/>
            <person name="Venter E."/>
            <person name="Venter J.C."/>
            <person name="Vicario S."/>
            <person name="Vieira F.G."/>
            <person name="Vilella A.J."/>
            <person name="Villasante A."/>
            <person name="Walenz B."/>
            <person name="Wang J."/>
            <person name="Wasserman M."/>
            <person name="Watts T."/>
            <person name="Wilson D."/>
            <person name="Wilson R.K."/>
            <person name="Wing R.A."/>
            <person name="Wolfner M.F."/>
            <person name="Wong A."/>
            <person name="Wong G.K."/>
            <person name="Wu C.I."/>
            <person name="Wu G."/>
            <person name="Yamamoto D."/>
            <person name="Yang H.P."/>
            <person name="Yang S.P."/>
            <person name="Yorke J.A."/>
            <person name="Yoshida K."/>
            <person name="Zdobnov E."/>
            <person name="Zhang P."/>
            <person name="Zhang Y."/>
            <person name="Zimin A.V."/>
            <person name="Baldwin J."/>
            <person name="Abdouelleil A."/>
            <person name="Abdulkadir J."/>
            <person name="Abebe A."/>
            <person name="Abera B."/>
            <person name="Abreu J."/>
            <person name="Acer S.C."/>
            <person name="Aftuck L."/>
            <person name="Alexander A."/>
            <person name="An P."/>
            <person name="Anderson E."/>
            <person name="Anderson S."/>
            <person name="Arachi H."/>
            <person name="Azer M."/>
            <person name="Bachantsang P."/>
            <person name="Barry A."/>
            <person name="Bayul T."/>
            <person name="Berlin A."/>
            <person name="Bessette D."/>
            <person name="Bloom T."/>
            <person name="Blye J."/>
            <person name="Boguslavskiy L."/>
            <person name="Bonnet C."/>
            <person name="Boukhgalter B."/>
            <person name="Bourzgui I."/>
            <person name="Brown A."/>
            <person name="Cahill P."/>
            <person name="Channer S."/>
            <person name="Cheshatsang Y."/>
            <person name="Chuda L."/>
            <person name="Citroen M."/>
            <person name="Collymore A."/>
            <person name="Cooke P."/>
            <person name="Costello M."/>
            <person name="D'Aco K."/>
            <person name="Daza R."/>
            <person name="De Haan G."/>
            <person name="DeGray S."/>
            <person name="DeMaso C."/>
            <person name="Dhargay N."/>
            <person name="Dooley K."/>
            <person name="Dooley E."/>
            <person name="Doricent M."/>
            <person name="Dorje P."/>
            <person name="Dorjee K."/>
            <person name="Dupes A."/>
            <person name="Elong R."/>
            <person name="Falk J."/>
            <person name="Farina A."/>
            <person name="Faro S."/>
            <person name="Ferguson D."/>
            <person name="Fisher S."/>
            <person name="Foley C.D."/>
            <person name="Franke A."/>
            <person name="Friedrich D."/>
            <person name="Gadbois L."/>
            <person name="Gearin G."/>
            <person name="Gearin C.R."/>
            <person name="Giannoukos G."/>
            <person name="Goode T."/>
            <person name="Graham J."/>
            <person name="Grandbois E."/>
            <person name="Grewal S."/>
            <person name="Gyaltsen K."/>
            <person name="Hafez N."/>
            <person name="Hagos B."/>
            <person name="Hall J."/>
            <person name="Henson C."/>
            <person name="Hollinger A."/>
            <person name="Honan T."/>
            <person name="Huard M.D."/>
            <person name="Hughes L."/>
            <person name="Hurhula B."/>
            <person name="Husby M.E."/>
            <person name="Kamat A."/>
            <person name="Kanga B."/>
            <person name="Kashin S."/>
            <person name="Khazanovich D."/>
            <person name="Kisner P."/>
            <person name="Lance K."/>
            <person name="Lara M."/>
            <person name="Lee W."/>
            <person name="Lennon N."/>
            <person name="Letendre F."/>
            <person name="LeVine R."/>
            <person name="Lipovsky A."/>
            <person name="Liu X."/>
            <person name="Liu J."/>
            <person name="Liu S."/>
            <person name="Lokyitsang T."/>
            <person name="Lokyitsang Y."/>
            <person name="Lubonja R."/>
            <person name="Lui A."/>
            <person name="MacDonald P."/>
            <person name="Magnisalis V."/>
            <person name="Maru K."/>
            <person name="Matthews C."/>
            <person name="McCusker W."/>
            <person name="McDonough S."/>
            <person name="Mehta T."/>
            <person name="Meldrim J."/>
            <person name="Meneus L."/>
            <person name="Mihai O."/>
            <person name="Mihalev A."/>
            <person name="Mihova T."/>
            <person name="Mittelman R."/>
            <person name="Mlenga V."/>
            <person name="Montmayeur A."/>
            <person name="Mulrain L."/>
            <person name="Navidi A."/>
            <person name="Naylor J."/>
            <person name="Negash T."/>
            <person name="Nguyen T."/>
            <person name="Nguyen N."/>
            <person name="Nicol R."/>
            <person name="Norbu C."/>
            <person name="Norbu N."/>
            <person name="Novod N."/>
            <person name="O'Neill B."/>
            <person name="Osman S."/>
            <person name="Markiewicz E."/>
            <person name="Oyono O.L."/>
            <person name="Patti C."/>
            <person name="Phunkhang P."/>
            <person name="Pierre F."/>
            <person name="Priest M."/>
            <person name="Raghuraman S."/>
            <person name="Rege F."/>
            <person name="Reyes R."/>
            <person name="Rise C."/>
            <person name="Rogov P."/>
            <person name="Ross K."/>
            <person name="Ryan E."/>
            <person name="Settipalli S."/>
            <person name="Shea T."/>
            <person name="Sherpa N."/>
            <person name="Shi L."/>
            <person name="Shih D."/>
            <person name="Sparrow T."/>
            <person name="Spaulding J."/>
            <person name="Stalker J."/>
            <person name="Stange-Thomann N."/>
            <person name="Stavropoulos S."/>
            <person name="Stone C."/>
            <person name="Strader C."/>
            <person name="Tesfaye S."/>
            <person name="Thomson T."/>
            <person name="Thoulutsang Y."/>
            <person name="Thoulutsang D."/>
            <person name="Topham K."/>
            <person name="Topping I."/>
            <person name="Tsamla T."/>
            <person name="Vassiliev H."/>
            <person name="Vo A."/>
            <person name="Wangchuk T."/>
            <person name="Wangdi T."/>
            <person name="Weiand M."/>
            <person name="Wilkinson J."/>
            <person name="Wilson A."/>
            <person name="Yadav S."/>
            <person name="Young G."/>
            <person name="Yu Q."/>
            <person name="Zembek L."/>
            <person name="Zhong D."/>
            <person name="Zimmer A."/>
            <person name="Zwirko Z."/>
            <person name="Jaffe D.B."/>
            <person name="Alvarez P."/>
            <person name="Brockman W."/>
            <person name="Butler J."/>
            <person name="Chin C."/>
            <person name="Gnerre S."/>
            <person name="Grabherr M."/>
            <person name="Kleber M."/>
            <person name="Mauceli E."/>
            <person name="MacCallum I."/>
        </authorList>
    </citation>
    <scope>NUCLEOTIDE SEQUENCE [LARGE SCALE GENOMIC DNA]</scope>
    <source>
        <strain evidence="10">white501</strain>
    </source>
</reference>
<evidence type="ECO:0000313" key="9">
    <source>
        <dbReference type="EMBL" id="EDX04223.1"/>
    </source>
</evidence>
<keyword evidence="6 7" id="KW-0472">Membrane</keyword>
<dbReference type="Bgee" id="FBgn0193819">
    <property type="expression patterns" value="Expressed in adult organism and 3 other cell types or tissues"/>
</dbReference>
<dbReference type="Gene3D" id="3.40.50.300">
    <property type="entry name" value="P-loop containing nucleotide triphosphate hydrolases"/>
    <property type="match status" value="1"/>
</dbReference>
<dbReference type="PANTHER" id="PTHR24223">
    <property type="entry name" value="ATP-BINDING CASSETTE SUB-FAMILY C"/>
    <property type="match status" value="1"/>
</dbReference>
<accession>B4Q6R4</accession>
<dbReference type="GO" id="GO:0005524">
    <property type="term" value="F:ATP binding"/>
    <property type="evidence" value="ECO:0007669"/>
    <property type="project" value="UniProtKB-KW"/>
</dbReference>
<feature type="transmembrane region" description="Helical" evidence="7">
    <location>
        <begin position="308"/>
        <end position="329"/>
    </location>
</feature>
<dbReference type="Gene3D" id="1.20.1560.10">
    <property type="entry name" value="ABC transporter type 1, transmembrane domain"/>
    <property type="match status" value="1"/>
</dbReference>
<feature type="transmembrane region" description="Helical" evidence="7">
    <location>
        <begin position="202"/>
        <end position="222"/>
    </location>
</feature>
<dbReference type="Pfam" id="PF00005">
    <property type="entry name" value="ABC_tran"/>
    <property type="match status" value="1"/>
</dbReference>